<dbReference type="HAMAP" id="MF_01518">
    <property type="entry name" value="Adenine_deamin"/>
    <property type="match status" value="1"/>
</dbReference>
<dbReference type="InterPro" id="IPR026912">
    <property type="entry name" value="Adenine_deam_C"/>
</dbReference>
<evidence type="ECO:0000256" key="3">
    <source>
        <dbReference type="ARBA" id="ARBA00022801"/>
    </source>
</evidence>
<comment type="caution">
    <text evidence="9">The sequence shown here is derived from an EMBL/GenBank/DDBJ whole genome shotgun (WGS) entry which is preliminary data.</text>
</comment>
<sequence>MKLEDLLAVSRGDKEADLILANGRVVDVFKGRIIQEDVAISDGWIVGTGTRAAGETIDLKGAFLCPAFIDGHVHIESSMVSLPEYARAVLPHGTAAVVTDYHEIANVLGVDGVSYMLAAAADVPLDVFVMLPSCVPATPFETSGAILEAEDLIPLLAEPGVIGLGEVMNFPGVVSGDPSVLNKIKAFAGRPIDGHAPGLSGSQLDAYIAAGIESDHECVTANEAEEKYSRGMYIFVRQGSTAKNLAALLPLINEMNQDRFIFVDDDRQPADLSAEGHMDGILREAVGRGLDPMIALRMVTINTARRFGLPGRGGIAPGWKADLVVLENLESFRVQQLFKDGKKLAEGGELLAELRAGAPAPGAMNIGWKIMSGIQVRAAGDRVLVIGVVPDQIITSRLEEAAAIEAGMVVPDIGRDILKICVFERHRGTGNVGVGFIRGFGLHSGALASTVAHDSHNLMVVGTNDEDILAAARAVEAMGGGQVVVKEGETLAELPLDIAGLMSSMPLREVADRVELLRKAARALGCSLEDPFMTLSFMALPVIPELKMTDCGLFDVASFSHVPLFV</sequence>
<evidence type="ECO:0000256" key="2">
    <source>
        <dbReference type="ARBA" id="ARBA00012782"/>
    </source>
</evidence>
<evidence type="ECO:0000313" key="9">
    <source>
        <dbReference type="EMBL" id="OFW57059.1"/>
    </source>
</evidence>
<comment type="catalytic activity">
    <reaction evidence="5 6">
        <text>adenine + H2O + H(+) = hypoxanthine + NH4(+)</text>
        <dbReference type="Rhea" id="RHEA:23688"/>
        <dbReference type="ChEBI" id="CHEBI:15377"/>
        <dbReference type="ChEBI" id="CHEBI:15378"/>
        <dbReference type="ChEBI" id="CHEBI:16708"/>
        <dbReference type="ChEBI" id="CHEBI:17368"/>
        <dbReference type="ChEBI" id="CHEBI:28938"/>
        <dbReference type="EC" id="3.5.4.2"/>
    </reaction>
</comment>
<evidence type="ECO:0000256" key="5">
    <source>
        <dbReference type="ARBA" id="ARBA00047720"/>
    </source>
</evidence>
<dbReference type="Gene3D" id="2.30.40.10">
    <property type="entry name" value="Urease, subunit C, domain 1"/>
    <property type="match status" value="1"/>
</dbReference>
<dbReference type="PANTHER" id="PTHR11113:SF2">
    <property type="entry name" value="ADENINE DEAMINASE"/>
    <property type="match status" value="1"/>
</dbReference>
<dbReference type="GO" id="GO:0006146">
    <property type="term" value="P:adenine catabolic process"/>
    <property type="evidence" value="ECO:0007669"/>
    <property type="project" value="InterPro"/>
</dbReference>
<evidence type="ECO:0000256" key="6">
    <source>
        <dbReference type="HAMAP-Rule" id="MF_01518"/>
    </source>
</evidence>
<dbReference type="Gene3D" id="3.20.20.140">
    <property type="entry name" value="Metal-dependent hydrolases"/>
    <property type="match status" value="1"/>
</dbReference>
<reference evidence="9 10" key="1">
    <citation type="journal article" date="2016" name="Nat. Commun.">
        <title>Thousands of microbial genomes shed light on interconnected biogeochemical processes in an aquifer system.</title>
        <authorList>
            <person name="Anantharaman K."/>
            <person name="Brown C.T."/>
            <person name="Hug L.A."/>
            <person name="Sharon I."/>
            <person name="Castelle C.J."/>
            <person name="Probst A.J."/>
            <person name="Thomas B.C."/>
            <person name="Singh A."/>
            <person name="Wilkins M.J."/>
            <person name="Karaoz U."/>
            <person name="Brodie E.L."/>
            <person name="Williams K.H."/>
            <person name="Hubbard S.S."/>
            <person name="Banfield J.F."/>
        </authorList>
    </citation>
    <scope>NUCLEOTIDE SEQUENCE [LARGE SCALE GENOMIC DNA]</scope>
</reference>
<comment type="similarity">
    <text evidence="1 6">Belongs to the metallo-dependent hydrolases superfamily. Adenine deaminase family.</text>
</comment>
<evidence type="ECO:0000256" key="1">
    <source>
        <dbReference type="ARBA" id="ARBA00006773"/>
    </source>
</evidence>
<dbReference type="SUPFAM" id="SSF51338">
    <property type="entry name" value="Composite domain of metallo-dependent hydrolases"/>
    <property type="match status" value="1"/>
</dbReference>
<feature type="domain" description="Adenine deaminase C-terminal" evidence="8">
    <location>
        <begin position="392"/>
        <end position="559"/>
    </location>
</feature>
<evidence type="ECO:0000259" key="7">
    <source>
        <dbReference type="Pfam" id="PF01979"/>
    </source>
</evidence>
<dbReference type="EC" id="3.5.4.2" evidence="2 6"/>
<dbReference type="Proteomes" id="UP000177876">
    <property type="component" value="Unassembled WGS sequence"/>
</dbReference>
<evidence type="ECO:0000313" key="10">
    <source>
        <dbReference type="Proteomes" id="UP000177876"/>
    </source>
</evidence>
<name>A0A1F2WJN5_9ACTN</name>
<protein>
    <recommendedName>
        <fullName evidence="2 6">Adenine deaminase</fullName>
        <shortName evidence="6">Adenase</shortName>
        <shortName evidence="6">Adenine aminase</shortName>
        <ecNumber evidence="2 6">3.5.4.2</ecNumber>
    </recommendedName>
</protein>
<dbReference type="InterPro" id="IPR006680">
    <property type="entry name" value="Amidohydro-rel"/>
</dbReference>
<comment type="cofactor">
    <cofactor evidence="6">
        <name>Mn(2+)</name>
        <dbReference type="ChEBI" id="CHEBI:29035"/>
    </cofactor>
</comment>
<evidence type="ECO:0000256" key="4">
    <source>
        <dbReference type="ARBA" id="ARBA00023211"/>
    </source>
</evidence>
<dbReference type="CDD" id="cd01295">
    <property type="entry name" value="AdeC"/>
    <property type="match status" value="1"/>
</dbReference>
<proteinExistence type="inferred from homology"/>
<dbReference type="NCBIfam" id="TIGR01178">
    <property type="entry name" value="ade"/>
    <property type="match status" value="1"/>
</dbReference>
<dbReference type="Pfam" id="PF13382">
    <property type="entry name" value="Adenine_deam_C"/>
    <property type="match status" value="1"/>
</dbReference>
<dbReference type="EMBL" id="MELK01000038">
    <property type="protein sequence ID" value="OFW57059.1"/>
    <property type="molecule type" value="Genomic_DNA"/>
</dbReference>
<evidence type="ECO:0000259" key="8">
    <source>
        <dbReference type="Pfam" id="PF13382"/>
    </source>
</evidence>
<dbReference type="InterPro" id="IPR032466">
    <property type="entry name" value="Metal_Hydrolase"/>
</dbReference>
<keyword evidence="4 6" id="KW-0464">Manganese</keyword>
<feature type="domain" description="Amidohydrolase-related" evidence="7">
    <location>
        <begin position="63"/>
        <end position="342"/>
    </location>
</feature>
<accession>A0A1F2WJN5</accession>
<dbReference type="PANTHER" id="PTHR11113">
    <property type="entry name" value="N-ACETYLGLUCOSAMINE-6-PHOSPHATE DEACETYLASE"/>
    <property type="match status" value="1"/>
</dbReference>
<gene>
    <name evidence="6" type="primary">ade</name>
    <name evidence="9" type="ORF">A2Y75_02620</name>
</gene>
<dbReference type="AlphaFoldDB" id="A0A1F2WJN5"/>
<dbReference type="STRING" id="1797197.A2Y75_02620"/>
<dbReference type="GO" id="GO:0000034">
    <property type="term" value="F:adenine deaminase activity"/>
    <property type="evidence" value="ECO:0007669"/>
    <property type="project" value="UniProtKB-UniRule"/>
</dbReference>
<keyword evidence="3 6" id="KW-0378">Hydrolase</keyword>
<organism evidence="9 10">
    <name type="scientific">Candidatus Solincola sediminis</name>
    <dbReference type="NCBI Taxonomy" id="1797199"/>
    <lineage>
        <taxon>Bacteria</taxon>
        <taxon>Bacillati</taxon>
        <taxon>Actinomycetota</taxon>
        <taxon>Candidatus Geothermincolia</taxon>
        <taxon>Candidatus Geothermincolales</taxon>
        <taxon>Candidatus Geothermincolaceae</taxon>
        <taxon>Candidatus Solincola</taxon>
    </lineage>
</organism>
<dbReference type="Pfam" id="PF01979">
    <property type="entry name" value="Amidohydro_1"/>
    <property type="match status" value="1"/>
</dbReference>
<dbReference type="InterPro" id="IPR011059">
    <property type="entry name" value="Metal-dep_hydrolase_composite"/>
</dbReference>
<dbReference type="SUPFAM" id="SSF51556">
    <property type="entry name" value="Metallo-dependent hydrolases"/>
    <property type="match status" value="1"/>
</dbReference>
<dbReference type="InterPro" id="IPR006679">
    <property type="entry name" value="Adenine_deam"/>
</dbReference>